<reference evidence="3" key="2">
    <citation type="submission" date="2016-06" db="UniProtKB">
        <authorList>
            <consortium name="WormBaseParasite"/>
        </authorList>
    </citation>
    <scope>IDENTIFICATION</scope>
</reference>
<proteinExistence type="predicted"/>
<feature type="region of interest" description="Disordered" evidence="1">
    <location>
        <begin position="41"/>
        <end position="124"/>
    </location>
</feature>
<feature type="compositionally biased region" description="Basic and acidic residues" evidence="1">
    <location>
        <begin position="41"/>
        <end position="64"/>
    </location>
</feature>
<dbReference type="Proteomes" id="UP000050741">
    <property type="component" value="Unassembled WGS sequence"/>
</dbReference>
<evidence type="ECO:0000256" key="1">
    <source>
        <dbReference type="SAM" id="MobiDB-lite"/>
    </source>
</evidence>
<sequence length="124" mass="13378">MRVHKVVLDCLGFWGSQADKVSEALEEKVETEARQVLPVRRDTKAHWEGRDRLTKSQAHPDHQELQPGRIGFPGRPGTRGLIGDLGERGLKGGSGNDGETGPDGTPGGEAGCDHCPPPRTEDGY</sequence>
<reference evidence="2" key="1">
    <citation type="submission" date="2014-05" db="EMBL/GenBank/DDBJ databases">
        <title>The genome and life-stage specific transcriptomes of Globodera pallida elucidate key aspects of plant parasitism by a cyst nematode.</title>
        <authorList>
            <person name="Cotton J.A."/>
            <person name="Lilley C.J."/>
            <person name="Jones L.M."/>
            <person name="Kikuchi T."/>
            <person name="Reid A.J."/>
            <person name="Thorpe P."/>
            <person name="Tsai I.J."/>
            <person name="Beasley H."/>
            <person name="Blok V."/>
            <person name="Cock P.J.A."/>
            <person name="Van den Akker S.E."/>
            <person name="Holroyd N."/>
            <person name="Hunt M."/>
            <person name="Mantelin S."/>
            <person name="Naghra H."/>
            <person name="Pain A."/>
            <person name="Palomares-Rius J.E."/>
            <person name="Zarowiecki M."/>
            <person name="Berriman M."/>
            <person name="Jones J.T."/>
            <person name="Urwin P.E."/>
        </authorList>
    </citation>
    <scope>NUCLEOTIDE SEQUENCE [LARGE SCALE GENOMIC DNA]</scope>
    <source>
        <strain evidence="2">Lindley</strain>
    </source>
</reference>
<organism evidence="2 3">
    <name type="scientific">Globodera pallida</name>
    <name type="common">Potato cyst nematode worm</name>
    <name type="synonym">Heterodera pallida</name>
    <dbReference type="NCBI Taxonomy" id="36090"/>
    <lineage>
        <taxon>Eukaryota</taxon>
        <taxon>Metazoa</taxon>
        <taxon>Ecdysozoa</taxon>
        <taxon>Nematoda</taxon>
        <taxon>Chromadorea</taxon>
        <taxon>Rhabditida</taxon>
        <taxon>Tylenchina</taxon>
        <taxon>Tylenchomorpha</taxon>
        <taxon>Tylenchoidea</taxon>
        <taxon>Heteroderidae</taxon>
        <taxon>Heteroderinae</taxon>
        <taxon>Globodera</taxon>
    </lineage>
</organism>
<dbReference type="WBParaSite" id="GPLIN_000326400">
    <property type="protein sequence ID" value="GPLIN_000326400"/>
    <property type="gene ID" value="GPLIN_000326400"/>
</dbReference>
<keyword evidence="2" id="KW-1185">Reference proteome</keyword>
<dbReference type="AlphaFoldDB" id="A0A183BRM8"/>
<name>A0A183BRM8_GLOPA</name>
<accession>A0A183BRM8</accession>
<protein>
    <submittedName>
        <fullName evidence="3">Collagen triple helix repeat protein</fullName>
    </submittedName>
</protein>
<evidence type="ECO:0000313" key="3">
    <source>
        <dbReference type="WBParaSite" id="GPLIN_000326400"/>
    </source>
</evidence>
<evidence type="ECO:0000313" key="2">
    <source>
        <dbReference type="Proteomes" id="UP000050741"/>
    </source>
</evidence>